<dbReference type="AlphaFoldDB" id="A0A943UTJ1"/>
<name>A0A943UTJ1_9ACTN</name>
<gene>
    <name evidence="5" type="ORF">KH142_06030</name>
</gene>
<evidence type="ECO:0000313" key="6">
    <source>
        <dbReference type="Proteomes" id="UP000727506"/>
    </source>
</evidence>
<evidence type="ECO:0000256" key="1">
    <source>
        <dbReference type="ARBA" id="ARBA00022676"/>
    </source>
</evidence>
<reference evidence="5" key="1">
    <citation type="submission" date="2021-02" db="EMBL/GenBank/DDBJ databases">
        <title>Infant gut strain persistence is associated with maternal origin, phylogeny, and functional potential including surface adhesion and iron acquisition.</title>
        <authorList>
            <person name="Lou Y.C."/>
        </authorList>
    </citation>
    <scope>NUCLEOTIDE SEQUENCE</scope>
    <source>
        <strain evidence="5">L2_039_000G1_dasL2_039_000G1_concoct_11</strain>
    </source>
</reference>
<dbReference type="GO" id="GO:0016757">
    <property type="term" value="F:glycosyltransferase activity"/>
    <property type="evidence" value="ECO:0007669"/>
    <property type="project" value="UniProtKB-KW"/>
</dbReference>
<dbReference type="SUPFAM" id="SSF53448">
    <property type="entry name" value="Nucleotide-diphospho-sugar transferases"/>
    <property type="match status" value="1"/>
</dbReference>
<dbReference type="PANTHER" id="PTHR22916:SF51">
    <property type="entry name" value="GLYCOSYLTRANSFERASE EPSH-RELATED"/>
    <property type="match status" value="1"/>
</dbReference>
<accession>A0A943UTJ1</accession>
<dbReference type="Gene3D" id="3.90.550.10">
    <property type="entry name" value="Spore Coat Polysaccharide Biosynthesis Protein SpsA, Chain A"/>
    <property type="match status" value="1"/>
</dbReference>
<evidence type="ECO:0000313" key="5">
    <source>
        <dbReference type="EMBL" id="MBS6941024.1"/>
    </source>
</evidence>
<dbReference type="PANTHER" id="PTHR22916">
    <property type="entry name" value="GLYCOSYLTRANSFERASE"/>
    <property type="match status" value="1"/>
</dbReference>
<keyword evidence="1" id="KW-0328">Glycosyltransferase</keyword>
<keyword evidence="3" id="KW-0175">Coiled coil</keyword>
<dbReference type="EMBL" id="JAGZSV010000100">
    <property type="protein sequence ID" value="MBS6941024.1"/>
    <property type="molecule type" value="Genomic_DNA"/>
</dbReference>
<sequence>MPEKTRPLVSVVVPVFNTGAYLSRCIESLLAQTYRFIELIFVDDGSTDDSPAVLEHYRALDERVVVLRQKNAGPGAARNAGMDRARGDYLYFFDADDFCEETLIETVMERLIETDADMAVFPFKEYSQLAGVAQRPMWGLLGDKFSSDVFSWRDNPDWIFEAFQNYPWNKIAKASFVRENAIRYQEDVYLTEDLMYAAPCLVLARSIVWVDAPLVCHRISTGTNVMANKDAHPLDFIEAFCAFRAFLEQRGLYGDLRVAYANWALNACLYNLHTLNTFEGFRLVFDTLAETGLARLGLNDVDESDIRVDAYKALLQALREDDPASYAYRLYALACDDRDYLDFLARFRLGEMGRLEGELHARREEFERTLDAERERLRATEDEFAAYRRMHESIMNAAEQRIGGLICYIPRLIQRKIIAARSKPRS</sequence>
<dbReference type="Pfam" id="PF00535">
    <property type="entry name" value="Glycos_transf_2"/>
    <property type="match status" value="1"/>
</dbReference>
<comment type="caution">
    <text evidence="5">The sequence shown here is derived from an EMBL/GenBank/DDBJ whole genome shotgun (WGS) entry which is preliminary data.</text>
</comment>
<feature type="domain" description="Glycosyltransferase 2-like" evidence="4">
    <location>
        <begin position="10"/>
        <end position="132"/>
    </location>
</feature>
<dbReference type="InterPro" id="IPR001173">
    <property type="entry name" value="Glyco_trans_2-like"/>
</dbReference>
<evidence type="ECO:0000256" key="3">
    <source>
        <dbReference type="SAM" id="Coils"/>
    </source>
</evidence>
<dbReference type="InterPro" id="IPR029044">
    <property type="entry name" value="Nucleotide-diphossugar_trans"/>
</dbReference>
<evidence type="ECO:0000259" key="4">
    <source>
        <dbReference type="Pfam" id="PF00535"/>
    </source>
</evidence>
<protein>
    <submittedName>
        <fullName evidence="5">Glycosyltransferase family 2 protein</fullName>
    </submittedName>
</protein>
<evidence type="ECO:0000256" key="2">
    <source>
        <dbReference type="ARBA" id="ARBA00022679"/>
    </source>
</evidence>
<dbReference type="CDD" id="cd00761">
    <property type="entry name" value="Glyco_tranf_GTA_type"/>
    <property type="match status" value="1"/>
</dbReference>
<feature type="coiled-coil region" evidence="3">
    <location>
        <begin position="363"/>
        <end position="390"/>
    </location>
</feature>
<organism evidence="5 6">
    <name type="scientific">Slackia piriformis</name>
    <dbReference type="NCBI Taxonomy" id="626934"/>
    <lineage>
        <taxon>Bacteria</taxon>
        <taxon>Bacillati</taxon>
        <taxon>Actinomycetota</taxon>
        <taxon>Coriobacteriia</taxon>
        <taxon>Eggerthellales</taxon>
        <taxon>Eggerthellaceae</taxon>
        <taxon>Slackia</taxon>
    </lineage>
</organism>
<keyword evidence="2" id="KW-0808">Transferase</keyword>
<dbReference type="Proteomes" id="UP000727506">
    <property type="component" value="Unassembled WGS sequence"/>
</dbReference>
<proteinExistence type="predicted"/>